<dbReference type="EMBL" id="ABMABF030000004">
    <property type="protein sequence ID" value="EMJ5133825.1"/>
    <property type="molecule type" value="Genomic_DNA"/>
</dbReference>
<comment type="similarity">
    <text evidence="1 5">Belongs to the MsrA Met sulfoxide reductase family.</text>
</comment>
<evidence type="ECO:0000259" key="6">
    <source>
        <dbReference type="Pfam" id="PF01625"/>
    </source>
</evidence>
<reference evidence="7" key="1">
    <citation type="submission" date="2024-02" db="EMBL/GenBank/DDBJ databases">
        <authorList>
            <consortium name="Clinical and Environmental Microbiology Branch: Whole genome sequencing antimicrobial resistance pathogens in the healthcare setting"/>
        </authorList>
    </citation>
    <scope>NUCLEOTIDE SEQUENCE</scope>
    <source>
        <strain evidence="7">2021GO-0154</strain>
    </source>
</reference>
<comment type="function">
    <text evidence="5">Has an important function as a repair enzyme for proteins that have been inactivated by oxidation. Catalyzes the reversible oxidation-reduction of methionine sulfoxide in proteins to methionine.</text>
</comment>
<organism evidence="7">
    <name type="scientific">Providencia stuartii</name>
    <dbReference type="NCBI Taxonomy" id="588"/>
    <lineage>
        <taxon>Bacteria</taxon>
        <taxon>Pseudomonadati</taxon>
        <taxon>Pseudomonadota</taxon>
        <taxon>Gammaproteobacteria</taxon>
        <taxon>Enterobacterales</taxon>
        <taxon>Morganellaceae</taxon>
        <taxon>Providencia</taxon>
    </lineage>
</organism>
<dbReference type="PANTHER" id="PTHR42799:SF2">
    <property type="entry name" value="MITOCHONDRIAL PEPTIDE METHIONINE SULFOXIDE REDUCTASE"/>
    <property type="match status" value="1"/>
</dbReference>
<dbReference type="GO" id="GO:0008113">
    <property type="term" value="F:peptide-methionine (S)-S-oxide reductase activity"/>
    <property type="evidence" value="ECO:0007669"/>
    <property type="project" value="UniProtKB-UniRule"/>
</dbReference>
<evidence type="ECO:0000256" key="3">
    <source>
        <dbReference type="ARBA" id="ARBA00047806"/>
    </source>
</evidence>
<dbReference type="Pfam" id="PF01625">
    <property type="entry name" value="PMSR"/>
    <property type="match status" value="1"/>
</dbReference>
<evidence type="ECO:0000256" key="4">
    <source>
        <dbReference type="ARBA" id="ARBA00048782"/>
    </source>
</evidence>
<accession>A0AAI9DB11</accession>
<dbReference type="EC" id="1.8.4.11" evidence="5"/>
<dbReference type="GO" id="GO:0005737">
    <property type="term" value="C:cytoplasm"/>
    <property type="evidence" value="ECO:0007669"/>
    <property type="project" value="TreeGrafter"/>
</dbReference>
<protein>
    <recommendedName>
        <fullName evidence="5">Peptide methionine sulfoxide reductase MsrA</fullName>
        <shortName evidence="5">Protein-methionine-S-oxide reductase</shortName>
        <ecNumber evidence="5">1.8.4.11</ecNumber>
    </recommendedName>
    <alternativeName>
        <fullName evidence="5">Peptide-methionine (S)-S-oxide reductase</fullName>
        <shortName evidence="5">Peptide Met(O) reductase</shortName>
    </alternativeName>
</protein>
<sequence length="216" mass="23966">MSSNKLHPVSISQALPGRQCAIPHSPYHAVNHHSIDNIPNNTETAYFAMGCFWGVERLFWQQPGVYSTSVGYSGGITPNPTYEEVCTGLTGHTEIVRVVFDPQVISYADLLTLFWENHDPAQGMRQGGDIGTQYRSAIYTISESQQQQAQATLNAYQQAMKAQQDSRTITTEIAPLDAFYFAEDYHQQYLHKNPAGYCGLGGIGICLPPNINLYSK</sequence>
<proteinExistence type="inferred from homology"/>
<dbReference type="GO" id="GO:0034599">
    <property type="term" value="P:cellular response to oxidative stress"/>
    <property type="evidence" value="ECO:0007669"/>
    <property type="project" value="TreeGrafter"/>
</dbReference>
<dbReference type="InterPro" id="IPR036509">
    <property type="entry name" value="Met_Sox_Rdtase_MsrA_sf"/>
</dbReference>
<dbReference type="AlphaFoldDB" id="A0AAI9DB11"/>
<dbReference type="RefSeq" id="WP_283125981.1">
    <property type="nucleotide sequence ID" value="NZ_CANMXG010000005.1"/>
</dbReference>
<evidence type="ECO:0000256" key="2">
    <source>
        <dbReference type="ARBA" id="ARBA00023002"/>
    </source>
</evidence>
<dbReference type="PANTHER" id="PTHR42799">
    <property type="entry name" value="MITOCHONDRIAL PEPTIDE METHIONINE SULFOXIDE REDUCTASE"/>
    <property type="match status" value="1"/>
</dbReference>
<gene>
    <name evidence="5 7" type="primary">msrA</name>
    <name evidence="7" type="ORF">RG298_001525</name>
</gene>
<comment type="catalytic activity">
    <reaction evidence="3 5">
        <text>L-methionyl-[protein] + [thioredoxin]-disulfide + H2O = L-methionyl-(S)-S-oxide-[protein] + [thioredoxin]-dithiol</text>
        <dbReference type="Rhea" id="RHEA:14217"/>
        <dbReference type="Rhea" id="RHEA-COMP:10698"/>
        <dbReference type="Rhea" id="RHEA-COMP:10700"/>
        <dbReference type="Rhea" id="RHEA-COMP:12313"/>
        <dbReference type="Rhea" id="RHEA-COMP:12315"/>
        <dbReference type="ChEBI" id="CHEBI:15377"/>
        <dbReference type="ChEBI" id="CHEBI:16044"/>
        <dbReference type="ChEBI" id="CHEBI:29950"/>
        <dbReference type="ChEBI" id="CHEBI:44120"/>
        <dbReference type="ChEBI" id="CHEBI:50058"/>
        <dbReference type="EC" id="1.8.4.11"/>
    </reaction>
</comment>
<dbReference type="GeneID" id="92280705"/>
<feature type="domain" description="Peptide methionine sulphoxide reductase MsrA" evidence="6">
    <location>
        <begin position="44"/>
        <end position="198"/>
    </location>
</feature>
<dbReference type="HAMAP" id="MF_01401">
    <property type="entry name" value="MsrA"/>
    <property type="match status" value="1"/>
</dbReference>
<feature type="active site" evidence="5">
    <location>
        <position position="51"/>
    </location>
</feature>
<keyword evidence="2 5" id="KW-0560">Oxidoreductase</keyword>
<name>A0AAI9DB11_PROST</name>
<dbReference type="NCBIfam" id="TIGR00401">
    <property type="entry name" value="msrA"/>
    <property type="match status" value="1"/>
</dbReference>
<comment type="caution">
    <text evidence="7">The sequence shown here is derived from an EMBL/GenBank/DDBJ whole genome shotgun (WGS) entry which is preliminary data.</text>
</comment>
<dbReference type="SUPFAM" id="SSF55068">
    <property type="entry name" value="Peptide methionine sulfoxide reductase"/>
    <property type="match status" value="1"/>
</dbReference>
<evidence type="ECO:0000256" key="5">
    <source>
        <dbReference type="HAMAP-Rule" id="MF_01401"/>
    </source>
</evidence>
<comment type="catalytic activity">
    <reaction evidence="4 5">
        <text>[thioredoxin]-disulfide + L-methionine + H2O = L-methionine (S)-S-oxide + [thioredoxin]-dithiol</text>
        <dbReference type="Rhea" id="RHEA:19993"/>
        <dbReference type="Rhea" id="RHEA-COMP:10698"/>
        <dbReference type="Rhea" id="RHEA-COMP:10700"/>
        <dbReference type="ChEBI" id="CHEBI:15377"/>
        <dbReference type="ChEBI" id="CHEBI:29950"/>
        <dbReference type="ChEBI" id="CHEBI:50058"/>
        <dbReference type="ChEBI" id="CHEBI:57844"/>
        <dbReference type="ChEBI" id="CHEBI:58772"/>
        <dbReference type="EC" id="1.8.4.11"/>
    </reaction>
</comment>
<evidence type="ECO:0000313" key="7">
    <source>
        <dbReference type="EMBL" id="EMJ5133825.1"/>
    </source>
</evidence>
<evidence type="ECO:0000256" key="1">
    <source>
        <dbReference type="ARBA" id="ARBA00005591"/>
    </source>
</evidence>
<dbReference type="InterPro" id="IPR002569">
    <property type="entry name" value="Met_Sox_Rdtase_MsrA_dom"/>
</dbReference>
<dbReference type="InterPro" id="IPR050162">
    <property type="entry name" value="MsrA_MetSO_reductase"/>
</dbReference>
<dbReference type="FunFam" id="3.30.1060.10:FF:000001">
    <property type="entry name" value="Peptide methionine sulfoxide reductase MsrA"/>
    <property type="match status" value="1"/>
</dbReference>
<dbReference type="Gene3D" id="3.30.1060.10">
    <property type="entry name" value="Peptide methionine sulphoxide reductase MsrA"/>
    <property type="match status" value="1"/>
</dbReference>